<dbReference type="GO" id="GO:0006508">
    <property type="term" value="P:proteolysis"/>
    <property type="evidence" value="ECO:0007669"/>
    <property type="project" value="UniProtKB-KW"/>
</dbReference>
<evidence type="ECO:0000259" key="12">
    <source>
        <dbReference type="PROSITE" id="PS51767"/>
    </source>
</evidence>
<keyword evidence="5" id="KW-0732">Signal</keyword>
<keyword evidence="3" id="KW-0964">Secreted</keyword>
<keyword evidence="13" id="KW-1185">Reference proteome</keyword>
<protein>
    <submittedName>
        <fullName evidence="14">Peptidase A1 domain-containing protein</fullName>
    </submittedName>
</protein>
<evidence type="ECO:0000256" key="5">
    <source>
        <dbReference type="ARBA" id="ARBA00022729"/>
    </source>
</evidence>
<evidence type="ECO:0000256" key="2">
    <source>
        <dbReference type="ARBA" id="ARBA00007447"/>
    </source>
</evidence>
<keyword evidence="7" id="KW-0378">Hydrolase</keyword>
<keyword evidence="8" id="KW-0865">Zymogen</keyword>
<dbReference type="PANTHER" id="PTHR47966:SF5">
    <property type="entry name" value="ASPARTIC PROTEASE 10"/>
    <property type="match status" value="1"/>
</dbReference>
<feature type="domain" description="Peptidase A1" evidence="12">
    <location>
        <begin position="41"/>
        <end position="388"/>
    </location>
</feature>
<reference evidence="14" key="1">
    <citation type="submission" date="2016-11" db="UniProtKB">
        <authorList>
            <consortium name="WormBaseParasite"/>
        </authorList>
    </citation>
    <scope>IDENTIFICATION</scope>
</reference>
<accession>A0A1I7XPI8</accession>
<evidence type="ECO:0000256" key="4">
    <source>
        <dbReference type="ARBA" id="ARBA00022670"/>
    </source>
</evidence>
<dbReference type="Gene3D" id="2.40.70.10">
    <property type="entry name" value="Acid Proteases"/>
    <property type="match status" value="2"/>
</dbReference>
<evidence type="ECO:0000256" key="1">
    <source>
        <dbReference type="ARBA" id="ARBA00004613"/>
    </source>
</evidence>
<dbReference type="Pfam" id="PF00026">
    <property type="entry name" value="Asp"/>
    <property type="match status" value="1"/>
</dbReference>
<dbReference type="WBParaSite" id="Hba_19262">
    <property type="protein sequence ID" value="Hba_19262"/>
    <property type="gene ID" value="Hba_19262"/>
</dbReference>
<evidence type="ECO:0000256" key="6">
    <source>
        <dbReference type="ARBA" id="ARBA00022750"/>
    </source>
</evidence>
<evidence type="ECO:0000256" key="3">
    <source>
        <dbReference type="ARBA" id="ARBA00022525"/>
    </source>
</evidence>
<dbReference type="AlphaFoldDB" id="A0A1I7XPI8"/>
<evidence type="ECO:0000313" key="14">
    <source>
        <dbReference type="WBParaSite" id="Hba_19262"/>
    </source>
</evidence>
<dbReference type="SUPFAM" id="SSF50630">
    <property type="entry name" value="Acid proteases"/>
    <property type="match status" value="1"/>
</dbReference>
<name>A0A1I7XPI8_HETBA</name>
<dbReference type="InterPro" id="IPR033121">
    <property type="entry name" value="PEPTIDASE_A1"/>
</dbReference>
<keyword evidence="6" id="KW-0064">Aspartyl protease</keyword>
<dbReference type="PANTHER" id="PTHR47966">
    <property type="entry name" value="BETA-SITE APP-CLEAVING ENZYME, ISOFORM A-RELATED"/>
    <property type="match status" value="1"/>
</dbReference>
<comment type="subcellular location">
    <subcellularLocation>
        <location evidence="1">Secreted</location>
    </subcellularLocation>
</comment>
<keyword evidence="4" id="KW-0645">Protease</keyword>
<evidence type="ECO:0000313" key="13">
    <source>
        <dbReference type="Proteomes" id="UP000095283"/>
    </source>
</evidence>
<dbReference type="PROSITE" id="PS51767">
    <property type="entry name" value="PEPTIDASE_A1"/>
    <property type="match status" value="1"/>
</dbReference>
<proteinExistence type="inferred from homology"/>
<comment type="similarity">
    <text evidence="2">Belongs to the peptidase A1 family.</text>
</comment>
<dbReference type="InterPro" id="IPR021109">
    <property type="entry name" value="Peptidase_aspartic_dom_sf"/>
</dbReference>
<keyword evidence="10" id="KW-0325">Glycoprotein</keyword>
<evidence type="ECO:0000256" key="10">
    <source>
        <dbReference type="ARBA" id="ARBA00023180"/>
    </source>
</evidence>
<feature type="disulfide bond" evidence="11">
    <location>
        <begin position="316"/>
        <end position="348"/>
    </location>
</feature>
<dbReference type="GO" id="GO:0005576">
    <property type="term" value="C:extracellular region"/>
    <property type="evidence" value="ECO:0007669"/>
    <property type="project" value="UniProtKB-SubCell"/>
</dbReference>
<organism evidence="13 14">
    <name type="scientific">Heterorhabditis bacteriophora</name>
    <name type="common">Entomopathogenic nematode worm</name>
    <dbReference type="NCBI Taxonomy" id="37862"/>
    <lineage>
        <taxon>Eukaryota</taxon>
        <taxon>Metazoa</taxon>
        <taxon>Ecdysozoa</taxon>
        <taxon>Nematoda</taxon>
        <taxon>Chromadorea</taxon>
        <taxon>Rhabditida</taxon>
        <taxon>Rhabditina</taxon>
        <taxon>Rhabditomorpha</taxon>
        <taxon>Strongyloidea</taxon>
        <taxon>Heterorhabditidae</taxon>
        <taxon>Heterorhabditis</taxon>
    </lineage>
</organism>
<evidence type="ECO:0000256" key="11">
    <source>
        <dbReference type="PIRSR" id="PIRSR601461-2"/>
    </source>
</evidence>
<evidence type="ECO:0000256" key="7">
    <source>
        <dbReference type="ARBA" id="ARBA00022801"/>
    </source>
</evidence>
<evidence type="ECO:0000256" key="8">
    <source>
        <dbReference type="ARBA" id="ARBA00023145"/>
    </source>
</evidence>
<sequence>MKLYQEGILEQYLKEKNDKLTNRSILLTANTPIIDFDDMAYMVEISLGTPGQQFVVFLDSGSANLWVPDQSCSQRNSTTCGTYCKETPYDTCLTFCQDACCSKETDLRAKTCLSKRRFNQNVSSTYVPQNASFDLIYQTGEVRGFLGKDTFCLSGTTLCVENQIFGQAKIMAEAFSRQPQDGIIGLGWPALAYNNINPPIFNFLDQKLLDKPYFVIYMKNLGPTSDNNGGQLTVGGLDTVNCESYYDPIPLTSKTFWQFKLTKVSVGSYNVSPRSGWQAVSNTAATFIGGPKSIIDKIALEVGAKPTMLEAYFIDCDSKPNDIVFTINGKDYHITAANYIISAGAGPCMFAFFPFTSGGFYPSWMLGPPLIREYCQIHNMANGTIGMAKSKSLV</sequence>
<keyword evidence="9 11" id="KW-1015">Disulfide bond</keyword>
<dbReference type="FunFam" id="2.40.70.10:FF:000058">
    <property type="entry name" value="ASpartyl Protease"/>
    <property type="match status" value="1"/>
</dbReference>
<dbReference type="Proteomes" id="UP000095283">
    <property type="component" value="Unplaced"/>
</dbReference>
<dbReference type="GO" id="GO:0005764">
    <property type="term" value="C:lysosome"/>
    <property type="evidence" value="ECO:0007669"/>
    <property type="project" value="TreeGrafter"/>
</dbReference>
<dbReference type="GO" id="GO:0004190">
    <property type="term" value="F:aspartic-type endopeptidase activity"/>
    <property type="evidence" value="ECO:0007669"/>
    <property type="project" value="UniProtKB-KW"/>
</dbReference>
<dbReference type="PRINTS" id="PR00792">
    <property type="entry name" value="PEPSIN"/>
</dbReference>
<dbReference type="InterPro" id="IPR001461">
    <property type="entry name" value="Aspartic_peptidase_A1"/>
</dbReference>
<evidence type="ECO:0000256" key="9">
    <source>
        <dbReference type="ARBA" id="ARBA00023157"/>
    </source>
</evidence>